<gene>
    <name evidence="3" type="ORF">HNR00_003580</name>
</gene>
<protein>
    <submittedName>
        <fullName evidence="3">Uncharacterized protein</fullName>
    </submittedName>
</protein>
<organism evidence="3 4">
    <name type="scientific">Methylorubrum rhodinum</name>
    <dbReference type="NCBI Taxonomy" id="29428"/>
    <lineage>
        <taxon>Bacteria</taxon>
        <taxon>Pseudomonadati</taxon>
        <taxon>Pseudomonadota</taxon>
        <taxon>Alphaproteobacteria</taxon>
        <taxon>Hyphomicrobiales</taxon>
        <taxon>Methylobacteriaceae</taxon>
        <taxon>Methylorubrum</taxon>
    </lineage>
</organism>
<evidence type="ECO:0000256" key="2">
    <source>
        <dbReference type="SAM" id="SignalP"/>
    </source>
</evidence>
<keyword evidence="4" id="KW-1185">Reference proteome</keyword>
<keyword evidence="2" id="KW-0732">Signal</keyword>
<dbReference type="EMBL" id="JACHOP010000017">
    <property type="protein sequence ID" value="MBB5758853.1"/>
    <property type="molecule type" value="Genomic_DNA"/>
</dbReference>
<evidence type="ECO:0000313" key="4">
    <source>
        <dbReference type="Proteomes" id="UP000583454"/>
    </source>
</evidence>
<comment type="caution">
    <text evidence="3">The sequence shown here is derived from an EMBL/GenBank/DDBJ whole genome shotgun (WGS) entry which is preliminary data.</text>
</comment>
<sequence length="405" mass="40045">MILRRFGLIALALLCAGPVLADPPPATAPPYRTSSGALIPVAVYDAAGNVVSTFGGGSGGSSTVAGSTEQDVRTTGPLNAAAANAAITTAINGQATVGYAFTGLTASGATLTYEQSIDGGTTWTGINAINRGTGVPEATRTTDGQIALSATGRTNVRVRVSTPGTGTITVATNVSVREGIFSIGSPLPPGSNAMGSVLADLRIAGAPNASGNPIFAQMTNPSPTGSVTGPGTAGSQAQAVQGIPNGVPQNVYPCQYNATLPTLTTGQTAHASCDLNGRMIVSLPASSQTIGSVFLVTSSAAGAGILPQTTTGSSVVAKASAGNLYGYHATFGATAGFVAILNATAVPTAGAAIAPLECTPIAANASYRTRQDFGDRYTAGIVLIATSSCTTFTAVTPLLMAAFVN</sequence>
<keyword evidence="1" id="KW-1133">Transmembrane helix</keyword>
<feature type="signal peptide" evidence="2">
    <location>
        <begin position="1"/>
        <end position="21"/>
    </location>
</feature>
<keyword evidence="1" id="KW-0812">Transmembrane</keyword>
<feature type="transmembrane region" description="Helical" evidence="1">
    <location>
        <begin position="377"/>
        <end position="404"/>
    </location>
</feature>
<proteinExistence type="predicted"/>
<name>A0A840ZQ68_9HYPH</name>
<keyword evidence="1" id="KW-0472">Membrane</keyword>
<dbReference type="Proteomes" id="UP000583454">
    <property type="component" value="Unassembled WGS sequence"/>
</dbReference>
<reference evidence="3 4" key="1">
    <citation type="submission" date="2020-08" db="EMBL/GenBank/DDBJ databases">
        <title>Genomic Encyclopedia of Type Strains, Phase IV (KMG-IV): sequencing the most valuable type-strain genomes for metagenomic binning, comparative biology and taxonomic classification.</title>
        <authorList>
            <person name="Goeker M."/>
        </authorList>
    </citation>
    <scope>NUCLEOTIDE SEQUENCE [LARGE SCALE GENOMIC DNA]</scope>
    <source>
        <strain evidence="3 4">DSM 2163</strain>
    </source>
</reference>
<dbReference type="AlphaFoldDB" id="A0A840ZQ68"/>
<feature type="chain" id="PRO_5032991578" evidence="2">
    <location>
        <begin position="22"/>
        <end position="405"/>
    </location>
</feature>
<dbReference type="RefSeq" id="WP_183571655.1">
    <property type="nucleotide sequence ID" value="NZ_JACHOP010000017.1"/>
</dbReference>
<evidence type="ECO:0000313" key="3">
    <source>
        <dbReference type="EMBL" id="MBB5758853.1"/>
    </source>
</evidence>
<evidence type="ECO:0000256" key="1">
    <source>
        <dbReference type="SAM" id="Phobius"/>
    </source>
</evidence>
<accession>A0A840ZQ68</accession>